<keyword evidence="1" id="KW-0349">Heme</keyword>
<keyword evidence="2" id="KW-0479">Metal-binding</keyword>
<protein>
    <recommendedName>
        <fullName evidence="6">Xylanolytic transcriptional activator regulatory domain-containing protein</fullName>
    </recommendedName>
</protein>
<feature type="domain" description="Xylanolytic transcriptional activator regulatory" evidence="6">
    <location>
        <begin position="756"/>
        <end position="828"/>
    </location>
</feature>
<dbReference type="PRINTS" id="PR00463">
    <property type="entry name" value="EP450I"/>
</dbReference>
<dbReference type="GO" id="GO:0008270">
    <property type="term" value="F:zinc ion binding"/>
    <property type="evidence" value="ECO:0007669"/>
    <property type="project" value="InterPro"/>
</dbReference>
<dbReference type="SUPFAM" id="SSF48264">
    <property type="entry name" value="Cytochrome P450"/>
    <property type="match status" value="1"/>
</dbReference>
<dbReference type="PANTHER" id="PTHR24305:SF190">
    <property type="entry name" value="P450, PUTATIVE (EUROFUNG)-RELATED"/>
    <property type="match status" value="1"/>
</dbReference>
<dbReference type="RefSeq" id="XP_030991768.1">
    <property type="nucleotide sequence ID" value="XM_031135313.1"/>
</dbReference>
<dbReference type="GO" id="GO:0004497">
    <property type="term" value="F:monooxygenase activity"/>
    <property type="evidence" value="ECO:0007669"/>
    <property type="project" value="InterPro"/>
</dbReference>
<name>A0A507ARH3_9PEZI</name>
<dbReference type="Gene3D" id="1.10.630.10">
    <property type="entry name" value="Cytochrome P450"/>
    <property type="match status" value="1"/>
</dbReference>
<dbReference type="CDD" id="cd11060">
    <property type="entry name" value="CYP57A1-like"/>
    <property type="match status" value="1"/>
</dbReference>
<dbReference type="SMART" id="SM00906">
    <property type="entry name" value="Fungal_trans"/>
    <property type="match status" value="1"/>
</dbReference>
<dbReference type="InParanoid" id="A0A507ARH3"/>
<dbReference type="InterPro" id="IPR007219">
    <property type="entry name" value="XnlR_reg_dom"/>
</dbReference>
<evidence type="ECO:0000256" key="1">
    <source>
        <dbReference type="ARBA" id="ARBA00022617"/>
    </source>
</evidence>
<dbReference type="STRING" id="1093900.A0A507ARH3"/>
<evidence type="ECO:0000256" key="3">
    <source>
        <dbReference type="ARBA" id="ARBA00023004"/>
    </source>
</evidence>
<evidence type="ECO:0000256" key="4">
    <source>
        <dbReference type="ARBA" id="ARBA00023242"/>
    </source>
</evidence>
<dbReference type="InterPro" id="IPR036396">
    <property type="entry name" value="Cyt_P450_sf"/>
</dbReference>
<dbReference type="AlphaFoldDB" id="A0A507ARH3"/>
<organism evidence="7 8">
    <name type="scientific">Thyridium curvatum</name>
    <dbReference type="NCBI Taxonomy" id="1093900"/>
    <lineage>
        <taxon>Eukaryota</taxon>
        <taxon>Fungi</taxon>
        <taxon>Dikarya</taxon>
        <taxon>Ascomycota</taxon>
        <taxon>Pezizomycotina</taxon>
        <taxon>Sordariomycetes</taxon>
        <taxon>Sordariomycetidae</taxon>
        <taxon>Thyridiales</taxon>
        <taxon>Thyridiaceae</taxon>
        <taxon>Thyridium</taxon>
    </lineage>
</organism>
<dbReference type="Pfam" id="PF04082">
    <property type="entry name" value="Fungal_trans"/>
    <property type="match status" value="1"/>
</dbReference>
<dbReference type="EMBL" id="SKBQ01000005">
    <property type="protein sequence ID" value="TPX10057.1"/>
    <property type="molecule type" value="Genomic_DNA"/>
</dbReference>
<keyword evidence="3" id="KW-0408">Iron</keyword>
<dbReference type="InterPro" id="IPR001128">
    <property type="entry name" value="Cyt_P450"/>
</dbReference>
<dbReference type="GeneID" id="41968701"/>
<feature type="region of interest" description="Disordered" evidence="5">
    <location>
        <begin position="559"/>
        <end position="590"/>
    </location>
</feature>
<reference evidence="7 8" key="1">
    <citation type="submission" date="2019-06" db="EMBL/GenBank/DDBJ databases">
        <title>Draft genome sequence of the filamentous fungus Phialemoniopsis curvata isolated from diesel fuel.</title>
        <authorList>
            <person name="Varaljay V.A."/>
            <person name="Lyon W.J."/>
            <person name="Crouch A.L."/>
            <person name="Drake C.E."/>
            <person name="Hollomon J.M."/>
            <person name="Nadeau L.J."/>
            <person name="Nunn H.S."/>
            <person name="Stevenson B.S."/>
            <person name="Bojanowski C.L."/>
            <person name="Crookes-Goodson W.J."/>
        </authorList>
    </citation>
    <scope>NUCLEOTIDE SEQUENCE [LARGE SCALE GENOMIC DNA]</scope>
    <source>
        <strain evidence="7 8">D216</strain>
    </source>
</reference>
<dbReference type="Proteomes" id="UP000319257">
    <property type="component" value="Unassembled WGS sequence"/>
</dbReference>
<comment type="caution">
    <text evidence="7">The sequence shown here is derived from an EMBL/GenBank/DDBJ whole genome shotgun (WGS) entry which is preliminary data.</text>
</comment>
<gene>
    <name evidence="7" type="ORF">E0L32_001254</name>
</gene>
<evidence type="ECO:0000313" key="7">
    <source>
        <dbReference type="EMBL" id="TPX10057.1"/>
    </source>
</evidence>
<evidence type="ECO:0000256" key="5">
    <source>
        <dbReference type="SAM" id="MobiDB-lite"/>
    </source>
</evidence>
<evidence type="ECO:0000256" key="2">
    <source>
        <dbReference type="ARBA" id="ARBA00022723"/>
    </source>
</evidence>
<dbReference type="GO" id="GO:0005506">
    <property type="term" value="F:iron ion binding"/>
    <property type="evidence" value="ECO:0007669"/>
    <property type="project" value="InterPro"/>
</dbReference>
<accession>A0A507ARH3</accession>
<sequence length="1165" mass="130472">MELQLWALLGLAGLLLQLVLQLIKSFVSPLRSIPGPFLARFTDGWYLWKVRQGSFERVNLELHERYGRVVRYGPNRYSIKDPEAVKTIYGLSSGFPKSPWYTTWSSPGQWSLFNDQAIQRHSQSRRLYQATYSMSTLVQYEPFVDECSDLFTQRLSEIAVSNMPVDVRHWFQCYAFDVIGMITYGKRLGFLDQGQDIGGVICALEDHLSYATLTGIYPALHRYLFPLKNWWAGSKGAGRAYVMSFTKERMRESQGTAKPVIEDDGISVQDFLSKFLAKHSADPDVFTSHHVLAGCVSNMVAGSDTTAISLSAVLYYLLKDPVSLQRLREEIDRFASEGLLSESPTFKETQQMPYLQAVFKEALRLHPATGLVMERVVPKGGATLSGQFFPGDTIVGVNTWVAHRDKDVFGQDCDIFRPERWLENQDPDRLSLMIRSWMPEQEERMHKHRGERDPQPATCVPELEKELEMRDTGAPLLTPSRSPGSSIGTQNQASLIEGAVVSAERPVNRNTGAARSKHSWGFYPCNSQLPQKQWFGPSSLFYFIHRMSSHLGTFIENPPAENTIHFRPPEGESLTEGGPRQPSLQPDHPLDPHSAASSTYYLTAMQEEYFLSYFWQSWHCAYQVVDETSFRNLYRSLWTNGKSRKPSALVDIILALCIHLDTLSPPSPATDSQPPSGTDFSNTNLYSSTMSSASRISNNQHPSDTDLRGSIITGRWHYQRCQTLLISELENPTISTLQCQLLSVVYLCCSSFQNMAYSLSAQAIRTAQILGFHLEPPPNLPESERELRKRIWWTLCINELKTCLKLGRPLSEALNASECSLPSDDHHVAIQSGSAALVAGNATWLSYTVQHTKLVLAIHDVYTDFYDECARLIALHGLSSIYDNQQVLEACAQRFKSRLDILEDWTRHVPDGLKAQRVGGGQPFSTDGTALALQGVFAPLWLQRQRLFLELTYHNLCIVLYRALISFSHNTSPIVEECATQGVNHAITLTVLTHQAVSETELLKGWQEAFQWQWNAAIIMVGYLLAHPLSPASAVARSTLSKAIEVFEVFGKQFAVGTRAADVVQCLLRRIEYVLQNGQSGLAGPLGQTLPLDSSNSELASMANGFAAAGMDSMVGQSELGNPYGLQDVLTGTMDLAFSVDSVDRFEVLDPSSFNFSEFWMFPTE</sequence>
<dbReference type="PANTHER" id="PTHR24305">
    <property type="entry name" value="CYTOCHROME P450"/>
    <property type="match status" value="1"/>
</dbReference>
<dbReference type="OrthoDB" id="3934656at2759"/>
<evidence type="ECO:0000259" key="6">
    <source>
        <dbReference type="SMART" id="SM00906"/>
    </source>
</evidence>
<dbReference type="GO" id="GO:0020037">
    <property type="term" value="F:heme binding"/>
    <property type="evidence" value="ECO:0007669"/>
    <property type="project" value="InterPro"/>
</dbReference>
<dbReference type="GO" id="GO:0006351">
    <property type="term" value="P:DNA-templated transcription"/>
    <property type="evidence" value="ECO:0007669"/>
    <property type="project" value="InterPro"/>
</dbReference>
<proteinExistence type="predicted"/>
<dbReference type="InterPro" id="IPR050121">
    <property type="entry name" value="Cytochrome_P450_monoxygenase"/>
</dbReference>
<evidence type="ECO:0000313" key="8">
    <source>
        <dbReference type="Proteomes" id="UP000319257"/>
    </source>
</evidence>
<keyword evidence="4" id="KW-0539">Nucleus</keyword>
<dbReference type="Pfam" id="PF00067">
    <property type="entry name" value="p450"/>
    <property type="match status" value="1"/>
</dbReference>
<dbReference type="GO" id="GO:0016705">
    <property type="term" value="F:oxidoreductase activity, acting on paired donors, with incorporation or reduction of molecular oxygen"/>
    <property type="evidence" value="ECO:0007669"/>
    <property type="project" value="InterPro"/>
</dbReference>
<keyword evidence="8" id="KW-1185">Reference proteome</keyword>
<dbReference type="InterPro" id="IPR002401">
    <property type="entry name" value="Cyt_P450_E_grp-I"/>
</dbReference>
<dbReference type="GO" id="GO:0003677">
    <property type="term" value="F:DNA binding"/>
    <property type="evidence" value="ECO:0007669"/>
    <property type="project" value="InterPro"/>
</dbReference>
<dbReference type="CDD" id="cd12148">
    <property type="entry name" value="fungal_TF_MHR"/>
    <property type="match status" value="1"/>
</dbReference>